<name>A0A7R8CX29_LEPSM</name>
<sequence length="150" mass="17130">MMKNKDPYTPVSTESRSNTSASPSGLEEMDETPVRNPRFKALSSDPRSPSGLPRTPILVEEDANKKNMTPRIPTHRMLKMTRSAVEASCRSPLLIENDEALEHQPNHLLLNKVPKNLNERVIEIGLILHFLVISTDTWMHQVNSYFIRRE</sequence>
<evidence type="ECO:0000313" key="2">
    <source>
        <dbReference type="EMBL" id="CAF2926963.1"/>
    </source>
</evidence>
<accession>A0A7R8CX29</accession>
<dbReference type="Proteomes" id="UP000675881">
    <property type="component" value="Chromosome 4"/>
</dbReference>
<evidence type="ECO:0000256" key="1">
    <source>
        <dbReference type="SAM" id="MobiDB-lite"/>
    </source>
</evidence>
<organism evidence="2 3">
    <name type="scientific">Lepeophtheirus salmonis</name>
    <name type="common">Salmon louse</name>
    <name type="synonym">Caligus salmonis</name>
    <dbReference type="NCBI Taxonomy" id="72036"/>
    <lineage>
        <taxon>Eukaryota</taxon>
        <taxon>Metazoa</taxon>
        <taxon>Ecdysozoa</taxon>
        <taxon>Arthropoda</taxon>
        <taxon>Crustacea</taxon>
        <taxon>Multicrustacea</taxon>
        <taxon>Hexanauplia</taxon>
        <taxon>Copepoda</taxon>
        <taxon>Siphonostomatoida</taxon>
        <taxon>Caligidae</taxon>
        <taxon>Lepeophtheirus</taxon>
    </lineage>
</organism>
<protein>
    <submittedName>
        <fullName evidence="2">(salmon louse) hypothetical protein</fullName>
    </submittedName>
</protein>
<reference evidence="2" key="1">
    <citation type="submission" date="2021-02" db="EMBL/GenBank/DDBJ databases">
        <authorList>
            <person name="Bekaert M."/>
        </authorList>
    </citation>
    <scope>NUCLEOTIDE SEQUENCE</scope>
    <source>
        <strain evidence="2">IoA-00</strain>
    </source>
</reference>
<feature type="region of interest" description="Disordered" evidence="1">
    <location>
        <begin position="1"/>
        <end position="70"/>
    </location>
</feature>
<dbReference type="AlphaFoldDB" id="A0A7R8CX29"/>
<gene>
    <name evidence="2" type="ORF">LSAA_8749</name>
</gene>
<feature type="compositionally biased region" description="Polar residues" evidence="1">
    <location>
        <begin position="10"/>
        <end position="23"/>
    </location>
</feature>
<dbReference type="EMBL" id="HG994583">
    <property type="protein sequence ID" value="CAF2926963.1"/>
    <property type="molecule type" value="Genomic_DNA"/>
</dbReference>
<keyword evidence="3" id="KW-1185">Reference proteome</keyword>
<proteinExistence type="predicted"/>
<evidence type="ECO:0000313" key="3">
    <source>
        <dbReference type="Proteomes" id="UP000675881"/>
    </source>
</evidence>